<evidence type="ECO:0000313" key="2">
    <source>
        <dbReference type="Proteomes" id="UP001363151"/>
    </source>
</evidence>
<proteinExistence type="predicted"/>
<organism evidence="1 2">
    <name type="scientific">Aureococcus anophagefferens</name>
    <name type="common">Harmful bloom alga</name>
    <dbReference type="NCBI Taxonomy" id="44056"/>
    <lineage>
        <taxon>Eukaryota</taxon>
        <taxon>Sar</taxon>
        <taxon>Stramenopiles</taxon>
        <taxon>Ochrophyta</taxon>
        <taxon>Pelagophyceae</taxon>
        <taxon>Pelagomonadales</taxon>
        <taxon>Pelagomonadaceae</taxon>
        <taxon>Aureococcus</taxon>
    </lineage>
</organism>
<accession>A0ABR1FIP3</accession>
<name>A0ABR1FIP3_AURAN</name>
<comment type="caution">
    <text evidence="1">The sequence shown here is derived from an EMBL/GenBank/DDBJ whole genome shotgun (WGS) entry which is preliminary data.</text>
</comment>
<evidence type="ECO:0000313" key="1">
    <source>
        <dbReference type="EMBL" id="KAK7231528.1"/>
    </source>
</evidence>
<gene>
    <name evidence="1" type="ORF">SO694_0025007</name>
</gene>
<dbReference type="EMBL" id="JBBJCI010000398">
    <property type="protein sequence ID" value="KAK7231528.1"/>
    <property type="molecule type" value="Genomic_DNA"/>
</dbReference>
<dbReference type="Proteomes" id="UP001363151">
    <property type="component" value="Unassembled WGS sequence"/>
</dbReference>
<protein>
    <submittedName>
        <fullName evidence="1">Uncharacterized protein</fullName>
    </submittedName>
</protein>
<sequence>MVLTDAQKMQNARLTHGSEFFYRVAHSEVSLTAKESPEFVMPDCEDASEAELENLAETLCANVSRFQGAVSTGDDDFGSVSDFAVSTADLKANGVTFALDKKFQGMSQCDMGIATLLCRIGKGAPFELLSLGGGENSGYPSEANAAAFKRLTKKLGLEHASPAEVLAVIIAVADPGGLLAAPLLRVRNSETEFYSYSEDYFGPSYGDDDMSFAGKVPIFGEAMPLINYLVPGSDSSDDEEGDEDED</sequence>
<reference evidence="1 2" key="1">
    <citation type="submission" date="2024-03" db="EMBL/GenBank/DDBJ databases">
        <title>Aureococcus anophagefferens CCMP1851 and Kratosvirus quantuckense: Draft genome of a second virus-susceptible host strain in the model system.</title>
        <authorList>
            <person name="Chase E."/>
            <person name="Truchon A.R."/>
            <person name="Schepens W."/>
            <person name="Wilhelm S.W."/>
        </authorList>
    </citation>
    <scope>NUCLEOTIDE SEQUENCE [LARGE SCALE GENOMIC DNA]</scope>
    <source>
        <strain evidence="1 2">CCMP1851</strain>
    </source>
</reference>
<keyword evidence="2" id="KW-1185">Reference proteome</keyword>